<evidence type="ECO:0000313" key="1">
    <source>
        <dbReference type="EMBL" id="KAF2807547.1"/>
    </source>
</evidence>
<dbReference type="GO" id="GO:0003676">
    <property type="term" value="F:nucleic acid binding"/>
    <property type="evidence" value="ECO:0007669"/>
    <property type="project" value="InterPro"/>
</dbReference>
<proteinExistence type="predicted"/>
<name>A0A6A6YI05_9PEZI</name>
<sequence length="143" mass="15704">MKIAEMEMCEDVQVDAVLEVKAYACPPWVARPKVVIYEDEEQARAIVEEYKPGQVDIYVDASVRKGKTGIGVYAMPSRARIAKTVASSDQVDTRLTELLAISEASNWPWGLSCMARDRDGAPAPAPSIRIFSDAQSALQSIRS</sequence>
<dbReference type="OrthoDB" id="3261222at2759"/>
<organism evidence="1">
    <name type="scientific">Mytilinidion resinicola</name>
    <dbReference type="NCBI Taxonomy" id="574789"/>
    <lineage>
        <taxon>Eukaryota</taxon>
        <taxon>Fungi</taxon>
        <taxon>Dikarya</taxon>
        <taxon>Ascomycota</taxon>
        <taxon>Pezizomycotina</taxon>
        <taxon>Dothideomycetes</taxon>
        <taxon>Pleosporomycetidae</taxon>
        <taxon>Mytilinidiales</taxon>
        <taxon>Mytilinidiaceae</taxon>
        <taxon>Mytilinidion</taxon>
    </lineage>
</organism>
<reference evidence="3" key="3">
    <citation type="submission" date="2025-04" db="UniProtKB">
        <authorList>
            <consortium name="RefSeq"/>
        </authorList>
    </citation>
    <scope>IDENTIFICATION</scope>
    <source>
        <strain evidence="3">CBS 304.34</strain>
    </source>
</reference>
<gene>
    <name evidence="1 3" type="ORF">BDZ99DRAFT_523153</name>
</gene>
<dbReference type="EMBL" id="MU003705">
    <property type="protein sequence ID" value="KAF2807547.1"/>
    <property type="molecule type" value="Genomic_DNA"/>
</dbReference>
<reference evidence="3" key="2">
    <citation type="submission" date="2020-04" db="EMBL/GenBank/DDBJ databases">
        <authorList>
            <consortium name="NCBI Genome Project"/>
        </authorList>
    </citation>
    <scope>NUCLEOTIDE SEQUENCE</scope>
    <source>
        <strain evidence="3">CBS 304.34</strain>
    </source>
</reference>
<evidence type="ECO:0000313" key="3">
    <source>
        <dbReference type="RefSeq" id="XP_033574511.1"/>
    </source>
</evidence>
<protein>
    <submittedName>
        <fullName evidence="1 3">Uncharacterized protein</fullName>
    </submittedName>
</protein>
<dbReference type="InterPro" id="IPR036397">
    <property type="entry name" value="RNaseH_sf"/>
</dbReference>
<reference evidence="1 3" key="1">
    <citation type="journal article" date="2020" name="Stud. Mycol.">
        <title>101 Dothideomycetes genomes: a test case for predicting lifestyles and emergence of pathogens.</title>
        <authorList>
            <person name="Haridas S."/>
            <person name="Albert R."/>
            <person name="Binder M."/>
            <person name="Bloem J."/>
            <person name="Labutti K."/>
            <person name="Salamov A."/>
            <person name="Andreopoulos B."/>
            <person name="Baker S."/>
            <person name="Barry K."/>
            <person name="Bills G."/>
            <person name="Bluhm B."/>
            <person name="Cannon C."/>
            <person name="Castanera R."/>
            <person name="Culley D."/>
            <person name="Daum C."/>
            <person name="Ezra D."/>
            <person name="Gonzalez J."/>
            <person name="Henrissat B."/>
            <person name="Kuo A."/>
            <person name="Liang C."/>
            <person name="Lipzen A."/>
            <person name="Lutzoni F."/>
            <person name="Magnuson J."/>
            <person name="Mondo S."/>
            <person name="Nolan M."/>
            <person name="Ohm R."/>
            <person name="Pangilinan J."/>
            <person name="Park H.-J."/>
            <person name="Ramirez L."/>
            <person name="Alfaro M."/>
            <person name="Sun H."/>
            <person name="Tritt A."/>
            <person name="Yoshinaga Y."/>
            <person name="Zwiers L.-H."/>
            <person name="Turgeon B."/>
            <person name="Goodwin S."/>
            <person name="Spatafora J."/>
            <person name="Crous P."/>
            <person name="Grigoriev I."/>
        </authorList>
    </citation>
    <scope>NUCLEOTIDE SEQUENCE</scope>
    <source>
        <strain evidence="1 3">CBS 304.34</strain>
    </source>
</reference>
<dbReference type="AlphaFoldDB" id="A0A6A6YI05"/>
<dbReference type="RefSeq" id="XP_033574511.1">
    <property type="nucleotide sequence ID" value="XM_033725782.1"/>
</dbReference>
<accession>A0A6A6YI05</accession>
<dbReference type="Gene3D" id="3.30.420.10">
    <property type="entry name" value="Ribonuclease H-like superfamily/Ribonuclease H"/>
    <property type="match status" value="1"/>
</dbReference>
<evidence type="ECO:0000313" key="2">
    <source>
        <dbReference type="Proteomes" id="UP000504636"/>
    </source>
</evidence>
<dbReference type="Proteomes" id="UP000504636">
    <property type="component" value="Unplaced"/>
</dbReference>
<keyword evidence="2" id="KW-1185">Reference proteome</keyword>
<dbReference type="GeneID" id="54466675"/>